<organism evidence="1">
    <name type="scientific">marine sediment metagenome</name>
    <dbReference type="NCBI Taxonomy" id="412755"/>
    <lineage>
        <taxon>unclassified sequences</taxon>
        <taxon>metagenomes</taxon>
        <taxon>ecological metagenomes</taxon>
    </lineage>
</organism>
<name>A0A0F9KS51_9ZZZZ</name>
<dbReference type="SUPFAM" id="SSF52540">
    <property type="entry name" value="P-loop containing nucleoside triphosphate hydrolases"/>
    <property type="match status" value="1"/>
</dbReference>
<dbReference type="EMBL" id="LAZR01007543">
    <property type="protein sequence ID" value="KKM84583.1"/>
    <property type="molecule type" value="Genomic_DNA"/>
</dbReference>
<dbReference type="InterPro" id="IPR027417">
    <property type="entry name" value="P-loop_NTPase"/>
</dbReference>
<dbReference type="AlphaFoldDB" id="A0A0F9KS51"/>
<gene>
    <name evidence="1" type="ORF">LCGC14_1297730</name>
</gene>
<sequence length="207" mass="24239">MKDVFIRIQKAGGHSLNRAIKGAGVGMLGHSYSYLLGPLVCGWEQDQYDVEFPAFDPRGYDRIYALVRNPFDILVSYYHHNDYPDMFPQTRSGWLSCNNVGGFTSWDQFLDAYIDPGYSWHLPPMKTSMFSFAYDEKSELIITDFFKLEEAEKLSDFLIGRGGSAIEKINVNRCYDRKQEFYTKNQILKLKQIWRRDLEYFQYKAPQ</sequence>
<proteinExistence type="predicted"/>
<comment type="caution">
    <text evidence="1">The sequence shown here is derived from an EMBL/GenBank/DDBJ whole genome shotgun (WGS) entry which is preliminary data.</text>
</comment>
<dbReference type="Gene3D" id="3.40.50.300">
    <property type="entry name" value="P-loop containing nucleotide triphosphate hydrolases"/>
    <property type="match status" value="1"/>
</dbReference>
<reference evidence="1" key="1">
    <citation type="journal article" date="2015" name="Nature">
        <title>Complex archaea that bridge the gap between prokaryotes and eukaryotes.</title>
        <authorList>
            <person name="Spang A."/>
            <person name="Saw J.H."/>
            <person name="Jorgensen S.L."/>
            <person name="Zaremba-Niedzwiedzka K."/>
            <person name="Martijn J."/>
            <person name="Lind A.E."/>
            <person name="van Eijk R."/>
            <person name="Schleper C."/>
            <person name="Guy L."/>
            <person name="Ettema T.J."/>
        </authorList>
    </citation>
    <scope>NUCLEOTIDE SEQUENCE</scope>
</reference>
<protein>
    <recommendedName>
        <fullName evidence="2">Sulfotransferase domain-containing protein</fullName>
    </recommendedName>
</protein>
<accession>A0A0F9KS51</accession>
<evidence type="ECO:0008006" key="2">
    <source>
        <dbReference type="Google" id="ProtNLM"/>
    </source>
</evidence>
<evidence type="ECO:0000313" key="1">
    <source>
        <dbReference type="EMBL" id="KKM84583.1"/>
    </source>
</evidence>